<dbReference type="Proteomes" id="UP000887580">
    <property type="component" value="Unplaced"/>
</dbReference>
<evidence type="ECO:0000313" key="1">
    <source>
        <dbReference type="Proteomes" id="UP000887580"/>
    </source>
</evidence>
<accession>A0AC35GLI9</accession>
<dbReference type="WBParaSite" id="PS1159_v2.g6465.t1">
    <property type="protein sequence ID" value="PS1159_v2.g6465.t1"/>
    <property type="gene ID" value="PS1159_v2.g6465"/>
</dbReference>
<sequence>MLRPEMLCRVCGDRASGRHYGVQSCDGCRGFFKRSIRRNLKYECKENGSCIVDVSRRNQCQHCRFKKCLMVQMNRNDFTIRKLTENQIQNDIDWSSFLLSILTWTNKFPPLCQQKVEDRKVLLATGWHLLFLFYYSTQFNPLFNDFHKQRLTDMTKFKNADKIIYVIETLRSLKLNPIEQWTFSCILLFRADTPELESSTNIRSIQEQSCLALAECMIAASNLLGQEEAKIRFAKTILLISPFENIPQTTVKEFFLPNASINDILNQIEK</sequence>
<proteinExistence type="predicted"/>
<organism evidence="1 2">
    <name type="scientific">Panagrolaimus sp. PS1159</name>
    <dbReference type="NCBI Taxonomy" id="55785"/>
    <lineage>
        <taxon>Eukaryota</taxon>
        <taxon>Metazoa</taxon>
        <taxon>Ecdysozoa</taxon>
        <taxon>Nematoda</taxon>
        <taxon>Chromadorea</taxon>
        <taxon>Rhabditida</taxon>
        <taxon>Tylenchina</taxon>
        <taxon>Panagrolaimomorpha</taxon>
        <taxon>Panagrolaimoidea</taxon>
        <taxon>Panagrolaimidae</taxon>
        <taxon>Panagrolaimus</taxon>
    </lineage>
</organism>
<reference evidence="2" key="1">
    <citation type="submission" date="2022-11" db="UniProtKB">
        <authorList>
            <consortium name="WormBaseParasite"/>
        </authorList>
    </citation>
    <scope>IDENTIFICATION</scope>
</reference>
<protein>
    <submittedName>
        <fullName evidence="2">Uncharacterized protein</fullName>
    </submittedName>
</protein>
<evidence type="ECO:0000313" key="2">
    <source>
        <dbReference type="WBParaSite" id="PS1159_v2.g6465.t1"/>
    </source>
</evidence>
<name>A0AC35GLI9_9BILA</name>